<dbReference type="Proteomes" id="UP001459277">
    <property type="component" value="Unassembled WGS sequence"/>
</dbReference>
<keyword evidence="2" id="KW-1185">Reference proteome</keyword>
<proteinExistence type="predicted"/>
<dbReference type="AlphaFoldDB" id="A0AAW2BJ71"/>
<organism evidence="1 2">
    <name type="scientific">Lithocarpus litseifolius</name>
    <dbReference type="NCBI Taxonomy" id="425828"/>
    <lineage>
        <taxon>Eukaryota</taxon>
        <taxon>Viridiplantae</taxon>
        <taxon>Streptophyta</taxon>
        <taxon>Embryophyta</taxon>
        <taxon>Tracheophyta</taxon>
        <taxon>Spermatophyta</taxon>
        <taxon>Magnoliopsida</taxon>
        <taxon>eudicotyledons</taxon>
        <taxon>Gunneridae</taxon>
        <taxon>Pentapetalae</taxon>
        <taxon>rosids</taxon>
        <taxon>fabids</taxon>
        <taxon>Fagales</taxon>
        <taxon>Fagaceae</taxon>
        <taxon>Lithocarpus</taxon>
    </lineage>
</organism>
<sequence>MPQWGRHGVSTLSVKFSTKDLEEDQREVKDWVLEDIRKDRENGVVIFGMEIVVWTRGYKRSFWAQCPKLKVDFNQPEWGGCLAQTLPSVNATNIEQEKWEVIGDTTMSIKFSTKGLEGNQTEVKNWVLEDIRKDRDNGAVIFGLDMVIWTRGYTQSYWARFSNLMIDFTQVKWVATCPPICHVSNWNKVRHGSKKKSGVELLAAMEWLSFRGICCCTDSIEDPPPDVFIDYLRVSNFEVLDSKLVAEWVAGLTLYKYIPNSPPNNHPVKSDIPLFKRVEAFIAYKEHILAFNSTNVEPKWGWLGLRSLPVKFSTRDLEGEDQMEVEDWVLEDIRKDRDNGAVTFGMEIVIWTQGYQRSFWAQCPKLRVDFNRPEWEATWPNDCHVSKWYHPLNTLYR</sequence>
<name>A0AAW2BJ71_9ROSI</name>
<gene>
    <name evidence="1" type="ORF">SO802_030922</name>
</gene>
<comment type="caution">
    <text evidence="1">The sequence shown here is derived from an EMBL/GenBank/DDBJ whole genome shotgun (WGS) entry which is preliminary data.</text>
</comment>
<reference evidence="1 2" key="1">
    <citation type="submission" date="2024-01" db="EMBL/GenBank/DDBJ databases">
        <title>A telomere-to-telomere, gap-free genome of sweet tea (Lithocarpus litseifolius).</title>
        <authorList>
            <person name="Zhou J."/>
        </authorList>
    </citation>
    <scope>NUCLEOTIDE SEQUENCE [LARGE SCALE GENOMIC DNA]</scope>
    <source>
        <strain evidence="1">Zhou-2022a</strain>
        <tissue evidence="1">Leaf</tissue>
    </source>
</reference>
<protein>
    <submittedName>
        <fullName evidence="1">Uncharacterized protein</fullName>
    </submittedName>
</protein>
<evidence type="ECO:0000313" key="2">
    <source>
        <dbReference type="Proteomes" id="UP001459277"/>
    </source>
</evidence>
<accession>A0AAW2BJ71</accession>
<dbReference type="EMBL" id="JAZDWU010000011">
    <property type="protein sequence ID" value="KAK9985971.1"/>
    <property type="molecule type" value="Genomic_DNA"/>
</dbReference>
<evidence type="ECO:0000313" key="1">
    <source>
        <dbReference type="EMBL" id="KAK9985971.1"/>
    </source>
</evidence>